<evidence type="ECO:0000259" key="7">
    <source>
        <dbReference type="Pfam" id="PF00370"/>
    </source>
</evidence>
<organism evidence="9 10">
    <name type="scientific">Murimonas intestini</name>
    <dbReference type="NCBI Taxonomy" id="1337051"/>
    <lineage>
        <taxon>Bacteria</taxon>
        <taxon>Bacillati</taxon>
        <taxon>Bacillota</taxon>
        <taxon>Clostridia</taxon>
        <taxon>Lachnospirales</taxon>
        <taxon>Lachnospiraceae</taxon>
        <taxon>Murimonas</taxon>
    </lineage>
</organism>
<evidence type="ECO:0000313" key="10">
    <source>
        <dbReference type="Proteomes" id="UP000245412"/>
    </source>
</evidence>
<dbReference type="EMBL" id="QGGY01000006">
    <property type="protein sequence ID" value="PWJ75674.1"/>
    <property type="molecule type" value="Genomic_DNA"/>
</dbReference>
<evidence type="ECO:0000256" key="1">
    <source>
        <dbReference type="ARBA" id="ARBA00009156"/>
    </source>
</evidence>
<dbReference type="GO" id="GO:0005829">
    <property type="term" value="C:cytosol"/>
    <property type="evidence" value="ECO:0007669"/>
    <property type="project" value="TreeGrafter"/>
</dbReference>
<dbReference type="Gene3D" id="3.30.420.40">
    <property type="match status" value="2"/>
</dbReference>
<dbReference type="SUPFAM" id="SSF53067">
    <property type="entry name" value="Actin-like ATPase domain"/>
    <property type="match status" value="2"/>
</dbReference>
<evidence type="ECO:0000313" key="9">
    <source>
        <dbReference type="EMBL" id="PWJ75674.1"/>
    </source>
</evidence>
<evidence type="ECO:0000256" key="3">
    <source>
        <dbReference type="ARBA" id="ARBA00022741"/>
    </source>
</evidence>
<keyword evidence="4 9" id="KW-0418">Kinase</keyword>
<dbReference type="AlphaFoldDB" id="A0AB73T419"/>
<dbReference type="CDD" id="cd07769">
    <property type="entry name" value="ASKHA_NBD_FGGY_GK"/>
    <property type="match status" value="1"/>
</dbReference>
<dbReference type="RefSeq" id="WP_109626598.1">
    <property type="nucleotide sequence ID" value="NZ_JANKBI010000004.1"/>
</dbReference>
<keyword evidence="2" id="KW-0808">Transferase</keyword>
<feature type="domain" description="Carbohydrate kinase FGGY N-terminal" evidence="7">
    <location>
        <begin position="4"/>
        <end position="259"/>
    </location>
</feature>
<name>A0AB73T419_9FIRM</name>
<evidence type="ECO:0000256" key="4">
    <source>
        <dbReference type="ARBA" id="ARBA00022777"/>
    </source>
</evidence>
<evidence type="ECO:0000256" key="2">
    <source>
        <dbReference type="ARBA" id="ARBA00022679"/>
    </source>
</evidence>
<dbReference type="GO" id="GO:0004370">
    <property type="term" value="F:glycerol kinase activity"/>
    <property type="evidence" value="ECO:0007669"/>
    <property type="project" value="TreeGrafter"/>
</dbReference>
<dbReference type="Pfam" id="PF02782">
    <property type="entry name" value="FGGY_C"/>
    <property type="match status" value="1"/>
</dbReference>
<dbReference type="InterPro" id="IPR000577">
    <property type="entry name" value="Carb_kinase_FGGY"/>
</dbReference>
<evidence type="ECO:0000259" key="8">
    <source>
        <dbReference type="Pfam" id="PF02782"/>
    </source>
</evidence>
<keyword evidence="3" id="KW-0547">Nucleotide-binding</keyword>
<proteinExistence type="inferred from homology"/>
<accession>A0AB73T419</accession>
<evidence type="ECO:0000256" key="5">
    <source>
        <dbReference type="ARBA" id="ARBA00022840"/>
    </source>
</evidence>
<dbReference type="InterPro" id="IPR018484">
    <property type="entry name" value="FGGY_N"/>
</dbReference>
<comment type="similarity">
    <text evidence="1">Belongs to the FGGY kinase family.</text>
</comment>
<feature type="domain" description="Carbohydrate kinase FGGY C-terminal" evidence="8">
    <location>
        <begin position="270"/>
        <end position="457"/>
    </location>
</feature>
<dbReference type="InterPro" id="IPR018485">
    <property type="entry name" value="FGGY_C"/>
</dbReference>
<dbReference type="GO" id="GO:0019563">
    <property type="term" value="P:glycerol catabolic process"/>
    <property type="evidence" value="ECO:0007669"/>
    <property type="project" value="TreeGrafter"/>
</dbReference>
<dbReference type="Pfam" id="PF00370">
    <property type="entry name" value="FGGY_N"/>
    <property type="match status" value="1"/>
</dbReference>
<gene>
    <name evidence="9" type="ORF">C7383_106244</name>
</gene>
<dbReference type="PANTHER" id="PTHR10196:SF69">
    <property type="entry name" value="GLYCEROL KINASE"/>
    <property type="match status" value="1"/>
</dbReference>
<comment type="caution">
    <text evidence="9">The sequence shown here is derived from an EMBL/GenBank/DDBJ whole genome shotgun (WGS) entry which is preliminary data.</text>
</comment>
<dbReference type="InterPro" id="IPR018483">
    <property type="entry name" value="Carb_kinase_FGGY_CS"/>
</dbReference>
<dbReference type="Proteomes" id="UP000245412">
    <property type="component" value="Unassembled WGS sequence"/>
</dbReference>
<protein>
    <recommendedName>
        <fullName evidence="6">ATP:glycerol 3-phosphotransferase</fullName>
    </recommendedName>
</protein>
<dbReference type="PROSITE" id="PS00933">
    <property type="entry name" value="FGGY_KINASES_1"/>
    <property type="match status" value="1"/>
</dbReference>
<sequence>MAGYILGIDQSTQGTKAMIFDGAGKMLGRFDLPHRQIVNEKGWVSHDPEEIFANTVKVVEGVIGKTGIDKNLIKGAGISNQRETALVWDKQTGRPLAPAIVWQCSRAAELCSRLEENGSGQMSGEECRAAVKNTTGIPMSPYFPAAKWSWILENTPGAKEKAAAGELCFGTIDTWLVYCLTGGKSYKTDYSNASRTQAFDIVNLCWSPEVCGIFGIDPKALAEVCDSDSCFGMSDFNGVLDREIPIHGVMGDSHGALFGQGCLKKGMIKTTYGTGSSIMMNIGEEPVFSTHGVVTSLAWSRNGKAEYVLEGNINYTGAVITWLKDDMKLVSSPSETEELAGLANKEDTAYLVPAFTGLGAPYWNSKAKASIVGITRTTGRAEVVKAGLECIAYQITDIVKAMGEDAKLAIGELRVDGGPTRNAYLMQFQSDMLGIPVQVPDAEELSGIGASYMAGLALGMYDEKVFETIGRSRFEPSMDEKVKDKKYAGWLDAVHSVLR</sequence>
<dbReference type="PANTHER" id="PTHR10196">
    <property type="entry name" value="SUGAR KINASE"/>
    <property type="match status" value="1"/>
</dbReference>
<keyword evidence="10" id="KW-1185">Reference proteome</keyword>
<evidence type="ECO:0000256" key="6">
    <source>
        <dbReference type="ARBA" id="ARBA00043149"/>
    </source>
</evidence>
<reference evidence="9 10" key="1">
    <citation type="submission" date="2018-05" db="EMBL/GenBank/DDBJ databases">
        <authorList>
            <person name="Goeker M."/>
            <person name="Huntemann M."/>
            <person name="Clum A."/>
            <person name="Pillay M."/>
            <person name="Palaniappan K."/>
            <person name="Varghese N."/>
            <person name="Mikhailova N."/>
            <person name="Stamatis D."/>
            <person name="Reddy T."/>
            <person name="Daum C."/>
            <person name="Shapiro N."/>
            <person name="Ivanova N."/>
            <person name="Kyrpides N."/>
            <person name="Woyke T."/>
        </authorList>
    </citation>
    <scope>NUCLEOTIDE SEQUENCE [LARGE SCALE GENOMIC DNA]</scope>
    <source>
        <strain evidence="9 10">DSM 26524</strain>
    </source>
</reference>
<dbReference type="InterPro" id="IPR043129">
    <property type="entry name" value="ATPase_NBD"/>
</dbReference>
<dbReference type="GO" id="GO:0005524">
    <property type="term" value="F:ATP binding"/>
    <property type="evidence" value="ECO:0007669"/>
    <property type="project" value="UniProtKB-KW"/>
</dbReference>
<keyword evidence="5" id="KW-0067">ATP-binding</keyword>
<dbReference type="NCBIfam" id="NF000756">
    <property type="entry name" value="PRK00047.1"/>
    <property type="match status" value="1"/>
</dbReference>
<dbReference type="PIRSF" id="PIRSF000538">
    <property type="entry name" value="GlpK"/>
    <property type="match status" value="1"/>
</dbReference>